<gene>
    <name evidence="2" type="ORF">PCOR1329_LOCUS59845</name>
</gene>
<evidence type="ECO:0000313" key="2">
    <source>
        <dbReference type="EMBL" id="CAK0875113.1"/>
    </source>
</evidence>
<evidence type="ECO:0000256" key="1">
    <source>
        <dbReference type="SAM" id="MobiDB-lite"/>
    </source>
</evidence>
<sequence>AAQACLGPVGCQASVEASARWPLRLGGPQAAQPARQGLAPWRGPPQPLPNRAQRQAPRRLALWRRSWWSRVECSRWVAYPAAPPRPRWLPRRIDIRVRPIQHDAPGFWFREFRLAVERMVETPLNDFPVRGPRTTLWFCRFTVANLQTPLGRHASWKVGAKMQANDGGVENGFMCCQMLENMDALLCMGLDRVRGNVAVCPVRQGWASAELQKETSVMREARKACEERASAKTEGKKDNAKRTWLTLRRRLGMA</sequence>
<feature type="non-terminal residue" evidence="2">
    <location>
        <position position="1"/>
    </location>
</feature>
<dbReference type="EMBL" id="CAUYUJ010017475">
    <property type="protein sequence ID" value="CAK0875113.1"/>
    <property type="molecule type" value="Genomic_DNA"/>
</dbReference>
<accession>A0ABN9VQA0</accession>
<evidence type="ECO:0000313" key="3">
    <source>
        <dbReference type="Proteomes" id="UP001189429"/>
    </source>
</evidence>
<keyword evidence="3" id="KW-1185">Reference proteome</keyword>
<organism evidence="2 3">
    <name type="scientific">Prorocentrum cordatum</name>
    <dbReference type="NCBI Taxonomy" id="2364126"/>
    <lineage>
        <taxon>Eukaryota</taxon>
        <taxon>Sar</taxon>
        <taxon>Alveolata</taxon>
        <taxon>Dinophyceae</taxon>
        <taxon>Prorocentrales</taxon>
        <taxon>Prorocentraceae</taxon>
        <taxon>Prorocentrum</taxon>
    </lineage>
</organism>
<comment type="caution">
    <text evidence="2">The sequence shown here is derived from an EMBL/GenBank/DDBJ whole genome shotgun (WGS) entry which is preliminary data.</text>
</comment>
<reference evidence="2" key="1">
    <citation type="submission" date="2023-10" db="EMBL/GenBank/DDBJ databases">
        <authorList>
            <person name="Chen Y."/>
            <person name="Shah S."/>
            <person name="Dougan E. K."/>
            <person name="Thang M."/>
            <person name="Chan C."/>
        </authorList>
    </citation>
    <scope>NUCLEOTIDE SEQUENCE [LARGE SCALE GENOMIC DNA]</scope>
</reference>
<feature type="non-terminal residue" evidence="2">
    <location>
        <position position="254"/>
    </location>
</feature>
<name>A0ABN9VQA0_9DINO</name>
<protein>
    <submittedName>
        <fullName evidence="2">Uncharacterized protein</fullName>
    </submittedName>
</protein>
<feature type="region of interest" description="Disordered" evidence="1">
    <location>
        <begin position="28"/>
        <end position="54"/>
    </location>
</feature>
<proteinExistence type="predicted"/>
<dbReference type="Proteomes" id="UP001189429">
    <property type="component" value="Unassembled WGS sequence"/>
</dbReference>